<dbReference type="InterPro" id="IPR031794">
    <property type="entry name" value="HMMR_C"/>
</dbReference>
<evidence type="ECO:0000256" key="2">
    <source>
        <dbReference type="ARBA" id="ARBA00022490"/>
    </source>
</evidence>
<feature type="region of interest" description="Disordered" evidence="5">
    <location>
        <begin position="714"/>
        <end position="733"/>
    </location>
</feature>
<accession>A0A674PET1</accession>
<gene>
    <name evidence="7" type="primary">hmmr</name>
</gene>
<feature type="domain" description="Hyaluronan-mediated motility receptor C-terminal" evidence="6">
    <location>
        <begin position="703"/>
        <end position="862"/>
    </location>
</feature>
<dbReference type="GeneTree" id="ENSGT00390000007135"/>
<keyword evidence="2" id="KW-0963">Cytoplasm</keyword>
<dbReference type="GO" id="GO:0016020">
    <property type="term" value="C:membrane"/>
    <property type="evidence" value="ECO:0007669"/>
    <property type="project" value="TreeGrafter"/>
</dbReference>
<feature type="compositionally biased region" description="Basic and acidic residues" evidence="5">
    <location>
        <begin position="837"/>
        <end position="861"/>
    </location>
</feature>
<evidence type="ECO:0000313" key="7">
    <source>
        <dbReference type="Ensembl" id="ENSTRUP00000084180.1"/>
    </source>
</evidence>
<feature type="coiled-coil region" evidence="4">
    <location>
        <begin position="87"/>
        <end position="456"/>
    </location>
</feature>
<evidence type="ECO:0000256" key="4">
    <source>
        <dbReference type="SAM" id="Coils"/>
    </source>
</evidence>
<sequence length="875" mass="101404">MSFSRAPLKRFNDTFGCAPPPGTYEIKPEDSKGAASFDKSDRFKLVKAAALRPPSPTRNALVSPVRRTMSVDGLVESSSAKKEKIGMSLAKKQQRQLEKEMRSLVQQRGEQDRRLLILEEELKKVEAKLLAAVRERTSLAANVTTLERQRAELRKANEFLKSKVSADTSKKRINSLTMDLMEARNTLDTKNKELSVLQINTEAQLKVLEADLKSAKSAVTALKDRNKDLEDLHEAGKAHNQELEDENSKLQAVIHGLKQEIKVIQEYLDTANDQIQELRLQLREKAKDNNAVSPEELLEAQLKQSSTELENTKQVLKQKEEDAQIYQQELQALKGCLLEMEQKLENQELEVLSSQRSACDLEEQMAFAAQKVGDFQAMVRQQEGELARLREVLRRTEKELDERVAHMEQRYLFSEEERSKTQKEGLRRVEELKVELASLKETKRDEKKSQIQLEQKLTAATEELTKEKVKHGQGGDFKVCFKYICSLCLVLFHILFILNRTLLEVQSCLAQKEEERKARETSQTALIDQLQQHVKERDEALRQREEQRGQSVAQLQDEMEKAQKLMEEVSHEKEEIREQLQHERQEKATIQAALQEKSEALESECINHQETRSELLKLQAELEKVCEERKTLVSHVEHANQSRLDVEKQLEKAEQLRNQLQAHLEEQQQKDNQSLRRELEQQRGGSRALQEQLQVLAQEKVTLQWEMEEQRQDLQRQVDQAQEKSSPNSEMEHWRKQYEELFAKVRPFQEQLDAFAAERNALLSENGANQEELNKLSDAYARLLGHQNQKQKIKHVMKLKDENTSLKQELSKLRSQVSRLKSDQEQLKSMLPGAPRRRFDPSKAFQHNKENRENEKNEPLREAPFPCKQTNKYSS</sequence>
<feature type="compositionally biased region" description="Polar residues" evidence="5">
    <location>
        <begin position="717"/>
        <end position="729"/>
    </location>
</feature>
<dbReference type="Pfam" id="PF15905">
    <property type="entry name" value="HMMR_N"/>
    <property type="match status" value="1"/>
</dbReference>
<dbReference type="GO" id="GO:0005540">
    <property type="term" value="F:hyaluronic acid binding"/>
    <property type="evidence" value="ECO:0007669"/>
    <property type="project" value="InterPro"/>
</dbReference>
<evidence type="ECO:0000259" key="6">
    <source>
        <dbReference type="Pfam" id="PF15908"/>
    </source>
</evidence>
<keyword evidence="3" id="KW-0206">Cytoskeleton</keyword>
<dbReference type="Proteomes" id="UP000005226">
    <property type="component" value="Chromosome 14"/>
</dbReference>
<dbReference type="InterPro" id="IPR026203">
    <property type="entry name" value="IHABP"/>
</dbReference>
<feature type="region of interest" description="Disordered" evidence="5">
    <location>
        <begin position="664"/>
        <end position="683"/>
    </location>
</feature>
<evidence type="ECO:0000313" key="8">
    <source>
        <dbReference type="Proteomes" id="UP000005226"/>
    </source>
</evidence>
<reference evidence="7" key="3">
    <citation type="submission" date="2025-09" db="UniProtKB">
        <authorList>
            <consortium name="Ensembl"/>
        </authorList>
    </citation>
    <scope>IDENTIFICATION</scope>
</reference>
<evidence type="ECO:0000256" key="5">
    <source>
        <dbReference type="SAM" id="MobiDB-lite"/>
    </source>
</evidence>
<comment type="subcellular location">
    <subcellularLocation>
        <location evidence="1">Cytoplasm</location>
        <location evidence="1">Cytoskeleton</location>
        <location evidence="1">Spindle</location>
    </subcellularLocation>
</comment>
<feature type="region of interest" description="Disordered" evidence="5">
    <location>
        <begin position="1"/>
        <end position="36"/>
    </location>
</feature>
<feature type="compositionally biased region" description="Basic and acidic residues" evidence="5">
    <location>
        <begin position="26"/>
        <end position="36"/>
    </location>
</feature>
<keyword evidence="4" id="KW-0175">Coiled coil</keyword>
<dbReference type="GO" id="GO:0005819">
    <property type="term" value="C:spindle"/>
    <property type="evidence" value="ECO:0007669"/>
    <property type="project" value="UniProtKB-SubCell"/>
</dbReference>
<name>A0A674PET1_TAKRU</name>
<feature type="region of interest" description="Disordered" evidence="5">
    <location>
        <begin position="816"/>
        <end position="875"/>
    </location>
</feature>
<evidence type="ECO:0000256" key="3">
    <source>
        <dbReference type="ARBA" id="ARBA00023212"/>
    </source>
</evidence>
<evidence type="ECO:0000256" key="1">
    <source>
        <dbReference type="ARBA" id="ARBA00004186"/>
    </source>
</evidence>
<protein>
    <submittedName>
        <fullName evidence="7">Hyaluronan-mediated motility receptor (RHAMM)</fullName>
    </submittedName>
</protein>
<dbReference type="PANTHER" id="PTHR18956">
    <property type="entry name" value="HYALURONAN MEDIATED MOTILITY RECEPTOR"/>
    <property type="match status" value="1"/>
</dbReference>
<keyword evidence="8" id="KW-1185">Reference proteome</keyword>
<organism evidence="7 8">
    <name type="scientific">Takifugu rubripes</name>
    <name type="common">Japanese pufferfish</name>
    <name type="synonym">Fugu rubripes</name>
    <dbReference type="NCBI Taxonomy" id="31033"/>
    <lineage>
        <taxon>Eukaryota</taxon>
        <taxon>Metazoa</taxon>
        <taxon>Chordata</taxon>
        <taxon>Craniata</taxon>
        <taxon>Vertebrata</taxon>
        <taxon>Euteleostomi</taxon>
        <taxon>Actinopterygii</taxon>
        <taxon>Neopterygii</taxon>
        <taxon>Teleostei</taxon>
        <taxon>Neoteleostei</taxon>
        <taxon>Acanthomorphata</taxon>
        <taxon>Eupercaria</taxon>
        <taxon>Tetraodontiformes</taxon>
        <taxon>Tetradontoidea</taxon>
        <taxon>Tetraodontidae</taxon>
        <taxon>Takifugu</taxon>
    </lineage>
</organism>
<dbReference type="Ensembl" id="ENSTRUT00000073593.1">
    <property type="protein sequence ID" value="ENSTRUP00000084180.1"/>
    <property type="gene ID" value="ENSTRUG00000002533.3"/>
</dbReference>
<reference evidence="7 8" key="1">
    <citation type="journal article" date="2011" name="Genome Biol. Evol.">
        <title>Integration of the genetic map and genome assembly of fugu facilitates insights into distinct features of genome evolution in teleosts and mammals.</title>
        <authorList>
            <person name="Kai W."/>
            <person name="Kikuchi K."/>
            <person name="Tohari S."/>
            <person name="Chew A.K."/>
            <person name="Tay A."/>
            <person name="Fujiwara A."/>
            <person name="Hosoya S."/>
            <person name="Suetake H."/>
            <person name="Naruse K."/>
            <person name="Brenner S."/>
            <person name="Suzuki Y."/>
            <person name="Venkatesh B."/>
        </authorList>
    </citation>
    <scope>NUCLEOTIDE SEQUENCE [LARGE SCALE GENOMIC DNA]</scope>
</reference>
<dbReference type="PANTHER" id="PTHR18956:SF6">
    <property type="entry name" value="HYALURONAN MEDIATED MOTILITY RECEPTOR"/>
    <property type="match status" value="1"/>
</dbReference>
<dbReference type="AlphaFoldDB" id="A0A674PET1"/>
<dbReference type="Pfam" id="PF15908">
    <property type="entry name" value="HMMR_C"/>
    <property type="match status" value="1"/>
</dbReference>
<proteinExistence type="predicted"/>
<reference evidence="7" key="2">
    <citation type="submission" date="2025-08" db="UniProtKB">
        <authorList>
            <consortium name="Ensembl"/>
        </authorList>
    </citation>
    <scope>IDENTIFICATION</scope>
</reference>
<feature type="compositionally biased region" description="Basic and acidic residues" evidence="5">
    <location>
        <begin position="664"/>
        <end position="681"/>
    </location>
</feature>